<evidence type="ECO:0000313" key="2">
    <source>
        <dbReference type="Proteomes" id="UP000683429"/>
    </source>
</evidence>
<sequence>MEGSWTVSLTYHVDNRMKTVEGNIVKFDPLNDIPFVETKKGEQRLSVRNIINVYCLE</sequence>
<evidence type="ECO:0000313" key="1">
    <source>
        <dbReference type="EMBL" id="QWU13223.1"/>
    </source>
</evidence>
<keyword evidence="2" id="KW-1185">Reference proteome</keyword>
<organism evidence="1 2">
    <name type="scientific">Paenibacillus sophorae</name>
    <dbReference type="NCBI Taxonomy" id="1333845"/>
    <lineage>
        <taxon>Bacteria</taxon>
        <taxon>Bacillati</taxon>
        <taxon>Bacillota</taxon>
        <taxon>Bacilli</taxon>
        <taxon>Bacillales</taxon>
        <taxon>Paenibacillaceae</taxon>
        <taxon>Paenibacillus</taxon>
    </lineage>
</organism>
<gene>
    <name evidence="1" type="ORF">KP014_14470</name>
</gene>
<proteinExistence type="predicted"/>
<reference evidence="1 2" key="1">
    <citation type="submission" date="2021-06" db="EMBL/GenBank/DDBJ databases">
        <title>Whole genome sequence of Paenibacillus sophorae DSM23020 for comparative genomics.</title>
        <authorList>
            <person name="Kim M.-J."/>
            <person name="Lee G."/>
            <person name="Shin J.-H."/>
        </authorList>
    </citation>
    <scope>NUCLEOTIDE SEQUENCE [LARGE SCALE GENOMIC DNA]</scope>
    <source>
        <strain evidence="1 2">DSM 23020</strain>
    </source>
</reference>
<dbReference type="EMBL" id="CP076607">
    <property type="protein sequence ID" value="QWU13223.1"/>
    <property type="molecule type" value="Genomic_DNA"/>
</dbReference>
<dbReference type="Proteomes" id="UP000683429">
    <property type="component" value="Chromosome"/>
</dbReference>
<name>A0ABX8H5H9_9BACL</name>
<accession>A0ABX8H5H9</accession>
<protein>
    <submittedName>
        <fullName evidence="1">YolD-like family protein</fullName>
    </submittedName>
</protein>